<comment type="caution">
    <text evidence="5">The sequence shown here is derived from an EMBL/GenBank/DDBJ whole genome shotgun (WGS) entry which is preliminary data.</text>
</comment>
<sequence>MTEPLRILHAIRSDGFAGVEQFVLRLAREQAADGHQVAVIGGADEWMRPSLHAAGIEHTPAVRTLEVSRAVRRQADDVDVVNTHMTAAEVGTIAGLLGRGGHRPAVVATRHFAKPRGSVGPVPIGALIRRRIDAQLAISEVVAASVDGPSMVVHPGVETRPLGDGRPRERTVLMAQRLEPEKHTHVGIRAFAASGLAAHGWSLEIAGTGSELAILRALVRELGLERTVRFLGFRADLPAVTARAGILLASCPFEHFGLSVLEAMAGGLPVVAAAGGGHREMLEGLDPRAMFRPDDVTDAASALRSLADDTVGRDALGTAEQARQRREFSLRAQVEGTDAVYRSVL</sequence>
<evidence type="ECO:0000256" key="2">
    <source>
        <dbReference type="ARBA" id="ARBA00022679"/>
    </source>
</evidence>
<dbReference type="Pfam" id="PF00534">
    <property type="entry name" value="Glycos_transf_1"/>
    <property type="match status" value="1"/>
</dbReference>
<evidence type="ECO:0000259" key="3">
    <source>
        <dbReference type="Pfam" id="PF00534"/>
    </source>
</evidence>
<evidence type="ECO:0000256" key="1">
    <source>
        <dbReference type="ARBA" id="ARBA00022676"/>
    </source>
</evidence>
<dbReference type="InterPro" id="IPR028098">
    <property type="entry name" value="Glyco_trans_4-like_N"/>
</dbReference>
<keyword evidence="2 5" id="KW-0808">Transferase</keyword>
<dbReference type="Proteomes" id="UP000293289">
    <property type="component" value="Unassembled WGS sequence"/>
</dbReference>
<dbReference type="CDD" id="cd03801">
    <property type="entry name" value="GT4_PimA-like"/>
    <property type="match status" value="1"/>
</dbReference>
<dbReference type="RefSeq" id="WP_130354227.1">
    <property type="nucleotide sequence ID" value="NZ_SGWY01000004.1"/>
</dbReference>
<feature type="domain" description="Glycosyltransferase subfamily 4-like N-terminal" evidence="4">
    <location>
        <begin position="18"/>
        <end position="159"/>
    </location>
</feature>
<keyword evidence="6" id="KW-1185">Reference proteome</keyword>
<gene>
    <name evidence="5" type="ORF">EV187_3370</name>
</gene>
<dbReference type="GO" id="GO:0016757">
    <property type="term" value="F:glycosyltransferase activity"/>
    <property type="evidence" value="ECO:0007669"/>
    <property type="project" value="UniProtKB-KW"/>
</dbReference>
<evidence type="ECO:0000259" key="4">
    <source>
        <dbReference type="Pfam" id="PF13439"/>
    </source>
</evidence>
<dbReference type="SUPFAM" id="SSF53756">
    <property type="entry name" value="UDP-Glycosyltransferase/glycogen phosphorylase"/>
    <property type="match status" value="1"/>
</dbReference>
<reference evidence="5 6" key="1">
    <citation type="submission" date="2019-02" db="EMBL/GenBank/DDBJ databases">
        <title>Genomic Encyclopedia of Type Strains, Phase IV (KMG-IV): sequencing the most valuable type-strain genomes for metagenomic binning, comparative biology and taxonomic classification.</title>
        <authorList>
            <person name="Goeker M."/>
        </authorList>
    </citation>
    <scope>NUCLEOTIDE SEQUENCE [LARGE SCALE GENOMIC DNA]</scope>
    <source>
        <strain evidence="5 6">DSM 43045</strain>
    </source>
</reference>
<proteinExistence type="predicted"/>
<dbReference type="Pfam" id="PF13439">
    <property type="entry name" value="Glyco_transf_4"/>
    <property type="match status" value="1"/>
</dbReference>
<dbReference type="Gene3D" id="3.40.50.2000">
    <property type="entry name" value="Glycogen Phosphorylase B"/>
    <property type="match status" value="2"/>
</dbReference>
<dbReference type="AlphaFoldDB" id="A0A4Q7M633"/>
<dbReference type="EMBL" id="SGWY01000004">
    <property type="protein sequence ID" value="RZS63465.1"/>
    <property type="molecule type" value="Genomic_DNA"/>
</dbReference>
<evidence type="ECO:0000313" key="5">
    <source>
        <dbReference type="EMBL" id="RZS63465.1"/>
    </source>
</evidence>
<dbReference type="PANTHER" id="PTHR12526">
    <property type="entry name" value="GLYCOSYLTRANSFERASE"/>
    <property type="match status" value="1"/>
</dbReference>
<dbReference type="OrthoDB" id="3830319at2"/>
<name>A0A4Q7M633_9MICO</name>
<accession>A0A4Q7M633</accession>
<evidence type="ECO:0000313" key="6">
    <source>
        <dbReference type="Proteomes" id="UP000293289"/>
    </source>
</evidence>
<organism evidence="5 6">
    <name type="scientific">Agromyces ramosus</name>
    <dbReference type="NCBI Taxonomy" id="33879"/>
    <lineage>
        <taxon>Bacteria</taxon>
        <taxon>Bacillati</taxon>
        <taxon>Actinomycetota</taxon>
        <taxon>Actinomycetes</taxon>
        <taxon>Micrococcales</taxon>
        <taxon>Microbacteriaceae</taxon>
        <taxon>Agromyces</taxon>
    </lineage>
</organism>
<feature type="domain" description="Glycosyl transferase family 1" evidence="3">
    <location>
        <begin position="168"/>
        <end position="317"/>
    </location>
</feature>
<dbReference type="InterPro" id="IPR001296">
    <property type="entry name" value="Glyco_trans_1"/>
</dbReference>
<protein>
    <submittedName>
        <fullName evidence="5">Glycosyltransferase involved in cell wall biosynthesis</fullName>
    </submittedName>
</protein>
<keyword evidence="1" id="KW-0328">Glycosyltransferase</keyword>